<reference evidence="3 5" key="1">
    <citation type="submission" date="2023-01" db="EMBL/GenBank/DDBJ databases">
        <title>Analysis of 21 Apiospora genomes using comparative genomics revels a genus with tremendous synthesis potential of carbohydrate active enzymes and secondary metabolites.</title>
        <authorList>
            <person name="Sorensen T."/>
        </authorList>
    </citation>
    <scope>NUCLEOTIDE SEQUENCE [LARGE SCALE GENOMIC DNA]</scope>
    <source>
        <strain evidence="3 5">CBS 33761</strain>
    </source>
</reference>
<organism evidence="3 5">
    <name type="scientific">Apiospora rasikravindrae</name>
    <dbReference type="NCBI Taxonomy" id="990691"/>
    <lineage>
        <taxon>Eukaryota</taxon>
        <taxon>Fungi</taxon>
        <taxon>Dikarya</taxon>
        <taxon>Ascomycota</taxon>
        <taxon>Pezizomycotina</taxon>
        <taxon>Sordariomycetes</taxon>
        <taxon>Xylariomycetidae</taxon>
        <taxon>Amphisphaeriales</taxon>
        <taxon>Apiosporaceae</taxon>
        <taxon>Apiospora</taxon>
    </lineage>
</organism>
<evidence type="ECO:0000256" key="1">
    <source>
        <dbReference type="SAM" id="MobiDB-lite"/>
    </source>
</evidence>
<feature type="compositionally biased region" description="Basic and acidic residues" evidence="1">
    <location>
        <begin position="46"/>
        <end position="58"/>
    </location>
</feature>
<evidence type="ECO:0000313" key="3">
    <source>
        <dbReference type="EMBL" id="KAK8024211.1"/>
    </source>
</evidence>
<accession>A0ABR1S227</accession>
<name>A0ABR1S227_9PEZI</name>
<dbReference type="EMBL" id="JAQQWK010000011">
    <property type="protein sequence ID" value="KAK8024208.1"/>
    <property type="molecule type" value="Genomic_DNA"/>
</dbReference>
<dbReference type="EMBL" id="JAQQWK010000011">
    <property type="protein sequence ID" value="KAK8024211.1"/>
    <property type="molecule type" value="Genomic_DNA"/>
</dbReference>
<dbReference type="EMBL" id="JAQQWK010000003">
    <property type="protein sequence ID" value="KAK8043971.1"/>
    <property type="molecule type" value="Genomic_DNA"/>
</dbReference>
<feature type="compositionally biased region" description="Polar residues" evidence="1">
    <location>
        <begin position="8"/>
        <end position="21"/>
    </location>
</feature>
<sequence length="69" mass="7748">MPRPGYDTTATDRTASYTNMNMDLLQRRNDDHDDTTSPGVRTNASEGDRNQHKSRDGSRGSPTPRPRSK</sequence>
<feature type="region of interest" description="Disordered" evidence="1">
    <location>
        <begin position="1"/>
        <end position="69"/>
    </location>
</feature>
<keyword evidence="5" id="KW-1185">Reference proteome</keyword>
<gene>
    <name evidence="4" type="ORF">PG993_003995</name>
    <name evidence="2" type="ORF">PG993_012274</name>
    <name evidence="3" type="ORF">PG993_012277</name>
</gene>
<evidence type="ECO:0000313" key="4">
    <source>
        <dbReference type="EMBL" id="KAK8043971.1"/>
    </source>
</evidence>
<proteinExistence type="predicted"/>
<evidence type="ECO:0000313" key="2">
    <source>
        <dbReference type="EMBL" id="KAK8024208.1"/>
    </source>
</evidence>
<protein>
    <submittedName>
        <fullName evidence="3">Uncharacterized protein</fullName>
    </submittedName>
</protein>
<evidence type="ECO:0000313" key="5">
    <source>
        <dbReference type="Proteomes" id="UP001444661"/>
    </source>
</evidence>
<feature type="compositionally biased region" description="Polar residues" evidence="1">
    <location>
        <begin position="36"/>
        <end position="45"/>
    </location>
</feature>
<dbReference type="Proteomes" id="UP001444661">
    <property type="component" value="Unassembled WGS sequence"/>
</dbReference>
<feature type="compositionally biased region" description="Basic and acidic residues" evidence="1">
    <location>
        <begin position="25"/>
        <end position="35"/>
    </location>
</feature>
<comment type="caution">
    <text evidence="3">The sequence shown here is derived from an EMBL/GenBank/DDBJ whole genome shotgun (WGS) entry which is preliminary data.</text>
</comment>